<dbReference type="PANTHER" id="PTHR33334:SF8">
    <property type="entry name" value="PROTEIN LNK1"/>
    <property type="match status" value="1"/>
</dbReference>
<evidence type="ECO:0008006" key="4">
    <source>
        <dbReference type="Google" id="ProtNLM"/>
    </source>
</evidence>
<proteinExistence type="predicted"/>
<feature type="region of interest" description="Disordered" evidence="1">
    <location>
        <begin position="87"/>
        <end position="132"/>
    </location>
</feature>
<dbReference type="Proteomes" id="UP001318860">
    <property type="component" value="Unassembled WGS sequence"/>
</dbReference>
<organism evidence="2 3">
    <name type="scientific">Rehmannia glutinosa</name>
    <name type="common">Chinese foxglove</name>
    <dbReference type="NCBI Taxonomy" id="99300"/>
    <lineage>
        <taxon>Eukaryota</taxon>
        <taxon>Viridiplantae</taxon>
        <taxon>Streptophyta</taxon>
        <taxon>Embryophyta</taxon>
        <taxon>Tracheophyta</taxon>
        <taxon>Spermatophyta</taxon>
        <taxon>Magnoliopsida</taxon>
        <taxon>eudicotyledons</taxon>
        <taxon>Gunneridae</taxon>
        <taxon>Pentapetalae</taxon>
        <taxon>asterids</taxon>
        <taxon>lamiids</taxon>
        <taxon>Lamiales</taxon>
        <taxon>Orobanchaceae</taxon>
        <taxon>Rehmannieae</taxon>
        <taxon>Rehmannia</taxon>
    </lineage>
</organism>
<accession>A0ABR0XCH8</accession>
<protein>
    <recommendedName>
        <fullName evidence="4">Protein LNK1</fullName>
    </recommendedName>
</protein>
<sequence length="591" mass="65034">MSDLCLDELEDIVWDDFGQSDDHIVPHPSSDRADGHSILCDSHKKHRHEVTSISNSTGDRSYAGYVDQGKEQEGFSSLSKRRNTMLEKDSWSHAPSGVFPSSSDSNSNKEASSIASENTTSSHHVIKSNKTDSNNDGYCANDAILGDKTTTVDNNSFSDPLGDITHAGNDLDLFENTEDKNSSDFLYYGWPEIGNFEDVDRMFRSCDSTFGLGASKEDELGWFTSADNIGDSGDMVKSEFEFPCPELDPVEYISQNHDSPKSNSMNDCAMTKDSSWTSEKSDSYMSFVTGPAMADSKDRFIPTEQVPLAIIPIVHKLMESVCVLFMHVRLDRQFTAFENNSPLSDLTSVNPTPSGVKSETNDLTSPTPRDSSHASNRLQSLESSHDPPFPVAAPAVIGKREKQHNHQGKQVHYSGDKSENHSDTEGVSLVIPAELGSSHIQENSTMSSGMDDISQEAASFHQLQLVMEQLDLRTKICIRDSLYRLARSAEQRHNHANLNGSCGDERDANGAFMAEGANNFMDIETDTNPIDRSIAHLLFHRPSESSPMPAHDSLPFKSASAVRGIVTSPPVMVENLVNCEETASEIEDSDR</sequence>
<comment type="caution">
    <text evidence="2">The sequence shown here is derived from an EMBL/GenBank/DDBJ whole genome shotgun (WGS) entry which is preliminary data.</text>
</comment>
<evidence type="ECO:0000313" key="3">
    <source>
        <dbReference type="Proteomes" id="UP001318860"/>
    </source>
</evidence>
<feature type="compositionally biased region" description="Basic and acidic residues" evidence="1">
    <location>
        <begin position="26"/>
        <end position="35"/>
    </location>
</feature>
<dbReference type="PANTHER" id="PTHR33334">
    <property type="entry name" value="PROTEIN LNK1"/>
    <property type="match status" value="1"/>
</dbReference>
<evidence type="ECO:0000256" key="1">
    <source>
        <dbReference type="SAM" id="MobiDB-lite"/>
    </source>
</evidence>
<feature type="compositionally biased region" description="Basic and acidic residues" evidence="1">
    <location>
        <begin position="414"/>
        <end position="424"/>
    </location>
</feature>
<reference evidence="2 3" key="1">
    <citation type="journal article" date="2021" name="Comput. Struct. Biotechnol. J.">
        <title>De novo genome assembly of the potent medicinal plant Rehmannia glutinosa using nanopore technology.</title>
        <authorList>
            <person name="Ma L."/>
            <person name="Dong C."/>
            <person name="Song C."/>
            <person name="Wang X."/>
            <person name="Zheng X."/>
            <person name="Niu Y."/>
            <person name="Chen S."/>
            <person name="Feng W."/>
        </authorList>
    </citation>
    <scope>NUCLEOTIDE SEQUENCE [LARGE SCALE GENOMIC DNA]</scope>
    <source>
        <strain evidence="2">DH-2019</strain>
    </source>
</reference>
<name>A0ABR0XCH8_REHGL</name>
<dbReference type="InterPro" id="IPR039928">
    <property type="entry name" value="LNK"/>
</dbReference>
<keyword evidence="3" id="KW-1185">Reference proteome</keyword>
<feature type="region of interest" description="Disordered" evidence="1">
    <location>
        <begin position="26"/>
        <end position="64"/>
    </location>
</feature>
<feature type="compositionally biased region" description="Polar residues" evidence="1">
    <location>
        <begin position="340"/>
        <end position="382"/>
    </location>
</feature>
<feature type="compositionally biased region" description="Low complexity" evidence="1">
    <location>
        <begin position="96"/>
        <end position="113"/>
    </location>
</feature>
<feature type="compositionally biased region" description="Polar residues" evidence="1">
    <location>
        <begin position="114"/>
        <end position="123"/>
    </location>
</feature>
<evidence type="ECO:0000313" key="2">
    <source>
        <dbReference type="EMBL" id="KAK6156852.1"/>
    </source>
</evidence>
<dbReference type="EMBL" id="JABTTQ020000005">
    <property type="protein sequence ID" value="KAK6156852.1"/>
    <property type="molecule type" value="Genomic_DNA"/>
</dbReference>
<gene>
    <name evidence="2" type="ORF">DH2020_011100</name>
</gene>
<feature type="region of interest" description="Disordered" evidence="1">
    <location>
        <begin position="340"/>
        <end position="424"/>
    </location>
</feature>